<dbReference type="GeneID" id="25568676"/>
<dbReference type="PROSITE" id="PS50012">
    <property type="entry name" value="RCC1_3"/>
    <property type="match status" value="4"/>
</dbReference>
<dbReference type="InterPro" id="IPR000408">
    <property type="entry name" value="Reg_chr_condens"/>
</dbReference>
<feature type="repeat" description="RCC1" evidence="1">
    <location>
        <begin position="128"/>
        <end position="219"/>
    </location>
</feature>
<feature type="repeat" description="RCC1" evidence="1">
    <location>
        <begin position="64"/>
        <end position="127"/>
    </location>
</feature>
<gene>
    <name evidence="3" type="ORF">AMSG_10460</name>
</gene>
<feature type="domain" description="Sulfotransferase" evidence="2">
    <location>
        <begin position="610"/>
        <end position="740"/>
    </location>
</feature>
<dbReference type="SUPFAM" id="SSF52540">
    <property type="entry name" value="P-loop containing nucleoside triphosphate hydrolases"/>
    <property type="match status" value="1"/>
</dbReference>
<evidence type="ECO:0000256" key="1">
    <source>
        <dbReference type="PROSITE-ProRule" id="PRU00235"/>
    </source>
</evidence>
<dbReference type="Proteomes" id="UP000054408">
    <property type="component" value="Unassembled WGS sequence"/>
</dbReference>
<dbReference type="PRINTS" id="PR00633">
    <property type="entry name" value="RCCNDNSATION"/>
</dbReference>
<dbReference type="OrthoDB" id="538231at2759"/>
<dbReference type="InterPro" id="IPR027417">
    <property type="entry name" value="P-loop_NTPase"/>
</dbReference>
<proteinExistence type="predicted"/>
<evidence type="ECO:0000313" key="4">
    <source>
        <dbReference type="Proteomes" id="UP000054408"/>
    </source>
</evidence>
<dbReference type="InterPro" id="IPR052654">
    <property type="entry name" value="CS_Sulfotransferase"/>
</dbReference>
<sequence>MDSSSGAGRWIADEGRLVANDRLRIEAEIDAGGGSAGLMPAMWAMWRVEKVAAGGHSVALTSGGGVVTWGRNSSAGGGGGGSPPVHASGQLGRFDDHGSPGVVTALAGIEVVDVAAGRYHSAAVSADGVLYTWGLNDFGQLGRRGIAGDDGVAAPMPGSPEEATLLSQRCSGGHAAPAPACCGGVGCRDGWPRAVPVARGVVFVAVTAGRYHTTAVAADGSVYTMGLNVCGWTGEQSAFSVAAGAAARVMAAEAEVIGVDAGYHHVLALTSDGSVLSCATGFDGYANALDGSGEIGVPQWDGGGGPVAARQALLGRSEHHLKLRPVEAAVSFAAVAAGREHSLALSDDGELWAWGTRPEAMGTTAPAMKPQRAQAVLDMEGDTKSTAAGLRLAAIDAGEYHTVALTAGAPNAFDHGLIVGIAAGYQTSVAVVYGVPQAAAAAAAGATRGSGTYPHAGPVVSKVDEAMRAVDPHLFEVLEASGWAYDERRRNPCVEVEGKARCFPFFQILGVSKCGTTNLFHQMMGHPGLRAASNKGPHWWDERRPGDDMMGLGPVEAYWDLFESTAEASAKNELIIGGEASSNTFTFTGVAVRGNHNTDVLLPAFLHAVLPEQRHIVVFREPVSRFISAYYYYNHESPTEAKLVAHAHDVCELWDKCMVGSNAAACSRQLYMRGAQQLVKGMYGLYIDDWLASYPATRFLWLRLEDYKAMPQATLGRIYAFLGADAPTAEVWAKVLEAPTRNKRRPNAPTTTVATLDPEVRAKLQAVYRPINALLADKLGPHFDYNVGYD</sequence>
<dbReference type="STRING" id="461836.A0A0L0DSN2"/>
<evidence type="ECO:0000313" key="3">
    <source>
        <dbReference type="EMBL" id="KNC54463.1"/>
    </source>
</evidence>
<dbReference type="GO" id="GO:0050659">
    <property type="term" value="F:N-acetylgalactosamine 4-sulfate 6-O-sulfotransferase activity"/>
    <property type="evidence" value="ECO:0007669"/>
    <property type="project" value="TreeGrafter"/>
</dbReference>
<dbReference type="SUPFAM" id="SSF50985">
    <property type="entry name" value="RCC1/BLIP-II"/>
    <property type="match status" value="2"/>
</dbReference>
<dbReference type="RefSeq" id="XP_013753618.1">
    <property type="nucleotide sequence ID" value="XM_013898164.1"/>
</dbReference>
<dbReference type="AlphaFoldDB" id="A0A0L0DSN2"/>
<dbReference type="PROSITE" id="PS00626">
    <property type="entry name" value="RCC1_2"/>
    <property type="match status" value="2"/>
</dbReference>
<feature type="repeat" description="RCC1" evidence="1">
    <location>
        <begin position="349"/>
        <end position="408"/>
    </location>
</feature>
<dbReference type="GO" id="GO:0019319">
    <property type="term" value="P:hexose biosynthetic process"/>
    <property type="evidence" value="ECO:0007669"/>
    <property type="project" value="TreeGrafter"/>
</dbReference>
<dbReference type="PANTHER" id="PTHR15723:SF0">
    <property type="entry name" value="CARBOHYDRATE SULFOTRANSFERASE 15"/>
    <property type="match status" value="1"/>
</dbReference>
<dbReference type="Pfam" id="PF00685">
    <property type="entry name" value="Sulfotransfer_1"/>
    <property type="match status" value="1"/>
</dbReference>
<feature type="repeat" description="RCC1" evidence="1">
    <location>
        <begin position="220"/>
        <end position="272"/>
    </location>
</feature>
<protein>
    <submittedName>
        <fullName evidence="3">RCC1 domain-containing protein</fullName>
    </submittedName>
</protein>
<dbReference type="InterPro" id="IPR000863">
    <property type="entry name" value="Sulfotransferase_dom"/>
</dbReference>
<dbReference type="Pfam" id="PF13540">
    <property type="entry name" value="RCC1_2"/>
    <property type="match status" value="3"/>
</dbReference>
<accession>A0A0L0DSN2</accession>
<reference evidence="3 4" key="1">
    <citation type="submission" date="2010-05" db="EMBL/GenBank/DDBJ databases">
        <title>The Genome Sequence of Thecamonas trahens ATCC 50062.</title>
        <authorList>
            <consortium name="The Broad Institute Genome Sequencing Platform"/>
            <person name="Russ C."/>
            <person name="Cuomo C."/>
            <person name="Shea T."/>
            <person name="Young S.K."/>
            <person name="Zeng Q."/>
            <person name="Koehrsen M."/>
            <person name="Haas B."/>
            <person name="Borodovsky M."/>
            <person name="Guigo R."/>
            <person name="Alvarado L."/>
            <person name="Berlin A."/>
            <person name="Bochicchio J."/>
            <person name="Borenstein D."/>
            <person name="Chapman S."/>
            <person name="Chen Z."/>
            <person name="Freedman E."/>
            <person name="Gellesch M."/>
            <person name="Goldberg J."/>
            <person name="Griggs A."/>
            <person name="Gujja S."/>
            <person name="Heilman E."/>
            <person name="Heiman D."/>
            <person name="Hepburn T."/>
            <person name="Howarth C."/>
            <person name="Jen D."/>
            <person name="Larson L."/>
            <person name="Mehta T."/>
            <person name="Park D."/>
            <person name="Pearson M."/>
            <person name="Roberts A."/>
            <person name="Saif S."/>
            <person name="Shenoy N."/>
            <person name="Sisk P."/>
            <person name="Stolte C."/>
            <person name="Sykes S."/>
            <person name="Thomson T."/>
            <person name="Walk T."/>
            <person name="White J."/>
            <person name="Yandava C."/>
            <person name="Burger G."/>
            <person name="Gray M.W."/>
            <person name="Holland P.W.H."/>
            <person name="King N."/>
            <person name="Lang F.B.F."/>
            <person name="Roger A.J."/>
            <person name="Ruiz-Trillo I."/>
            <person name="Lander E."/>
            <person name="Nusbaum C."/>
        </authorList>
    </citation>
    <scope>NUCLEOTIDE SEQUENCE [LARGE SCALE GENOMIC DNA]</scope>
    <source>
        <strain evidence="3 4">ATCC 50062</strain>
    </source>
</reference>
<dbReference type="EMBL" id="GL349490">
    <property type="protein sequence ID" value="KNC54463.1"/>
    <property type="molecule type" value="Genomic_DNA"/>
</dbReference>
<dbReference type="eggNOG" id="KOG1426">
    <property type="taxonomic scope" value="Eukaryota"/>
</dbReference>
<organism evidence="3 4">
    <name type="scientific">Thecamonas trahens ATCC 50062</name>
    <dbReference type="NCBI Taxonomy" id="461836"/>
    <lineage>
        <taxon>Eukaryota</taxon>
        <taxon>Apusozoa</taxon>
        <taxon>Apusomonadida</taxon>
        <taxon>Apusomonadidae</taxon>
        <taxon>Thecamonas</taxon>
    </lineage>
</organism>
<evidence type="ECO:0000259" key="2">
    <source>
        <dbReference type="Pfam" id="PF00685"/>
    </source>
</evidence>
<dbReference type="Gene3D" id="2.130.10.30">
    <property type="entry name" value="Regulator of chromosome condensation 1/beta-lactamase-inhibitor protein II"/>
    <property type="match status" value="2"/>
</dbReference>
<dbReference type="InterPro" id="IPR009091">
    <property type="entry name" value="RCC1/BLIP-II"/>
</dbReference>
<name>A0A0L0DSN2_THETB</name>
<dbReference type="PANTHER" id="PTHR15723">
    <property type="entry name" value="CARBOHYDRATE SULFOTRANSFERASE 15"/>
    <property type="match status" value="1"/>
</dbReference>
<keyword evidence="4" id="KW-1185">Reference proteome</keyword>
<dbReference type="Gene3D" id="3.40.50.300">
    <property type="entry name" value="P-loop containing nucleotide triphosphate hydrolases"/>
    <property type="match status" value="1"/>
</dbReference>